<evidence type="ECO:0000313" key="2">
    <source>
        <dbReference type="EMBL" id="ATE55639.1"/>
    </source>
</evidence>
<reference evidence="2" key="1">
    <citation type="submission" date="2017-09" db="EMBL/GenBank/DDBJ databases">
        <title>Complete Genome Sequence of ansamitocin-producing Bacterium Actinosynnema pretiosum X47.</title>
        <authorList>
            <person name="Cao G."/>
            <person name="Zong G."/>
            <person name="Zhong C."/>
            <person name="Fu J."/>
        </authorList>
    </citation>
    <scope>NUCLEOTIDE SEQUENCE [LARGE SCALE GENOMIC DNA]</scope>
    <source>
        <strain evidence="2">X47</strain>
    </source>
</reference>
<name>A0A290Z9I6_9PSEU</name>
<accession>A0A290Z9I6</accession>
<keyword evidence="2" id="KW-0547">Nucleotide-binding</keyword>
<dbReference type="SUPFAM" id="SSF52540">
    <property type="entry name" value="P-loop containing nucleoside triphosphate hydrolases"/>
    <property type="match status" value="1"/>
</dbReference>
<protein>
    <submittedName>
        <fullName evidence="2">ABC transporter ATP-binding protein</fullName>
    </submittedName>
</protein>
<dbReference type="GO" id="GO:0015421">
    <property type="term" value="F:ABC-type oligopeptide transporter activity"/>
    <property type="evidence" value="ECO:0007669"/>
    <property type="project" value="TreeGrafter"/>
</dbReference>
<keyword evidence="2" id="KW-0067">ATP-binding</keyword>
<dbReference type="Pfam" id="PF00005">
    <property type="entry name" value="ABC_tran"/>
    <property type="match status" value="1"/>
</dbReference>
<dbReference type="InterPro" id="IPR003439">
    <property type="entry name" value="ABC_transporter-like_ATP-bd"/>
</dbReference>
<evidence type="ECO:0000313" key="3">
    <source>
        <dbReference type="Proteomes" id="UP000218505"/>
    </source>
</evidence>
<dbReference type="GO" id="GO:0005524">
    <property type="term" value="F:ATP binding"/>
    <property type="evidence" value="ECO:0007669"/>
    <property type="project" value="UniProtKB-KW"/>
</dbReference>
<dbReference type="GO" id="GO:0016887">
    <property type="term" value="F:ATP hydrolysis activity"/>
    <property type="evidence" value="ECO:0007669"/>
    <property type="project" value="InterPro"/>
</dbReference>
<dbReference type="PANTHER" id="PTHR43394:SF1">
    <property type="entry name" value="ATP-BINDING CASSETTE SUB-FAMILY B MEMBER 10, MITOCHONDRIAL"/>
    <property type="match status" value="1"/>
</dbReference>
<organism evidence="2 3">
    <name type="scientific">Actinosynnema pretiosum</name>
    <dbReference type="NCBI Taxonomy" id="42197"/>
    <lineage>
        <taxon>Bacteria</taxon>
        <taxon>Bacillati</taxon>
        <taxon>Actinomycetota</taxon>
        <taxon>Actinomycetes</taxon>
        <taxon>Pseudonocardiales</taxon>
        <taxon>Pseudonocardiaceae</taxon>
        <taxon>Actinosynnema</taxon>
    </lineage>
</organism>
<dbReference type="AlphaFoldDB" id="A0A290Z9I6"/>
<dbReference type="EMBL" id="CP023445">
    <property type="protein sequence ID" value="ATE55639.1"/>
    <property type="molecule type" value="Genomic_DNA"/>
</dbReference>
<dbReference type="KEGG" id="apre:CNX65_22055"/>
<dbReference type="PANTHER" id="PTHR43394">
    <property type="entry name" value="ATP-DEPENDENT PERMEASE MDL1, MITOCHONDRIAL"/>
    <property type="match status" value="1"/>
</dbReference>
<gene>
    <name evidence="2" type="ORF">CNX65_22055</name>
</gene>
<dbReference type="InterPro" id="IPR027417">
    <property type="entry name" value="P-loop_NTPase"/>
</dbReference>
<proteinExistence type="predicted"/>
<dbReference type="GO" id="GO:0090374">
    <property type="term" value="P:oligopeptide export from mitochondrion"/>
    <property type="evidence" value="ECO:0007669"/>
    <property type="project" value="TreeGrafter"/>
</dbReference>
<dbReference type="Proteomes" id="UP000218505">
    <property type="component" value="Chromosome"/>
</dbReference>
<sequence length="101" mass="10817">MRSSGGERQRIAIARALLAGPELLLLDEPTSQLDADAERAVVAAIGQVSRECAPPVIAHRSSTIRSADRVVLLEGGRAAPDGEHDRLVESSEFYRSLVGVR</sequence>
<feature type="domain" description="ABC transporter" evidence="1">
    <location>
        <begin position="4"/>
        <end position="31"/>
    </location>
</feature>
<dbReference type="InterPro" id="IPR039421">
    <property type="entry name" value="Type_1_exporter"/>
</dbReference>
<dbReference type="Gene3D" id="3.40.50.300">
    <property type="entry name" value="P-loop containing nucleotide triphosphate hydrolases"/>
    <property type="match status" value="1"/>
</dbReference>
<keyword evidence="3" id="KW-1185">Reference proteome</keyword>
<evidence type="ECO:0000259" key="1">
    <source>
        <dbReference type="Pfam" id="PF00005"/>
    </source>
</evidence>